<keyword evidence="2" id="KW-1185">Reference proteome</keyword>
<evidence type="ECO:0000313" key="2">
    <source>
        <dbReference type="Proteomes" id="UP001501637"/>
    </source>
</evidence>
<dbReference type="EMBL" id="BAAAUG010000022">
    <property type="protein sequence ID" value="GAA3092457.1"/>
    <property type="molecule type" value="Genomic_DNA"/>
</dbReference>
<organism evidence="1 2">
    <name type="scientific">Streptomyces rectiviolaceus</name>
    <dbReference type="NCBI Taxonomy" id="332591"/>
    <lineage>
        <taxon>Bacteria</taxon>
        <taxon>Bacillati</taxon>
        <taxon>Actinomycetota</taxon>
        <taxon>Actinomycetes</taxon>
        <taxon>Kitasatosporales</taxon>
        <taxon>Streptomycetaceae</taxon>
        <taxon>Streptomyces</taxon>
    </lineage>
</organism>
<reference evidence="2" key="1">
    <citation type="journal article" date="2019" name="Int. J. Syst. Evol. Microbiol.">
        <title>The Global Catalogue of Microorganisms (GCM) 10K type strain sequencing project: providing services to taxonomists for standard genome sequencing and annotation.</title>
        <authorList>
            <consortium name="The Broad Institute Genomics Platform"/>
            <consortium name="The Broad Institute Genome Sequencing Center for Infectious Disease"/>
            <person name="Wu L."/>
            <person name="Ma J."/>
        </authorList>
    </citation>
    <scope>NUCLEOTIDE SEQUENCE [LARGE SCALE GENOMIC DNA]</scope>
    <source>
        <strain evidence="2">JCM 9092</strain>
    </source>
</reference>
<comment type="caution">
    <text evidence="1">The sequence shown here is derived from an EMBL/GenBank/DDBJ whole genome shotgun (WGS) entry which is preliminary data.</text>
</comment>
<name>A0ABP6MCZ9_9ACTN</name>
<accession>A0ABP6MCZ9</accession>
<gene>
    <name evidence="1" type="ORF">GCM10010449_15270</name>
</gene>
<evidence type="ECO:0000313" key="1">
    <source>
        <dbReference type="EMBL" id="GAA3092457.1"/>
    </source>
</evidence>
<protein>
    <submittedName>
        <fullName evidence="1">Uncharacterized protein</fullName>
    </submittedName>
</protein>
<dbReference type="RefSeq" id="WP_344519696.1">
    <property type="nucleotide sequence ID" value="NZ_BAAAUG010000022.1"/>
</dbReference>
<dbReference type="Proteomes" id="UP001501637">
    <property type="component" value="Unassembled WGS sequence"/>
</dbReference>
<sequence length="55" mass="6154">MDDTERPLADPPQGQLLTGAYWLDAPPHAGDECVWCSQLMQEGAKPEQRVRMQAD</sequence>
<proteinExistence type="predicted"/>